<sequence length="49" mass="5562">MNKARVSDLESEVRIETSLHGEKGKSPIFRAYAECISCLRKMSFVPMKS</sequence>
<keyword evidence="2" id="KW-1185">Reference proteome</keyword>
<organism evidence="1 2">
    <name type="scientific">Bacteroides uniformis (strain ATCC 8492 / DSM 6597 / CCUG 4942 / CIP 103695 / JCM 5828 / KCTC 5204 / NCTC 13054 / VPI 0061)</name>
    <dbReference type="NCBI Taxonomy" id="411479"/>
    <lineage>
        <taxon>Bacteria</taxon>
        <taxon>Pseudomonadati</taxon>
        <taxon>Bacteroidota</taxon>
        <taxon>Bacteroidia</taxon>
        <taxon>Bacteroidales</taxon>
        <taxon>Bacteroidaceae</taxon>
        <taxon>Bacteroides</taxon>
    </lineage>
</organism>
<dbReference type="EMBL" id="AAYH02000048">
    <property type="protein sequence ID" value="EDO52398.1"/>
    <property type="molecule type" value="Genomic_DNA"/>
</dbReference>
<dbReference type="AlphaFoldDB" id="A0ABC9N6R8"/>
<dbReference type="Proteomes" id="UP000004110">
    <property type="component" value="Unassembled WGS sequence"/>
</dbReference>
<comment type="caution">
    <text evidence="1">The sequence shown here is derived from an EMBL/GenBank/DDBJ whole genome shotgun (WGS) entry which is preliminary data.</text>
</comment>
<proteinExistence type="predicted"/>
<gene>
    <name evidence="1" type="ORF">BACUNI_04012</name>
</gene>
<name>A0ABC9N6R8_BACUC</name>
<evidence type="ECO:0000313" key="2">
    <source>
        <dbReference type="Proteomes" id="UP000004110"/>
    </source>
</evidence>
<reference evidence="1" key="1">
    <citation type="submission" date="2007-06" db="EMBL/GenBank/DDBJ databases">
        <authorList>
            <person name="Fulton L."/>
            <person name="Clifton S."/>
            <person name="Fulton B."/>
            <person name="Xu J."/>
            <person name="Minx P."/>
            <person name="Pepin K.H."/>
            <person name="Johnson M."/>
            <person name="Thiruvilangam P."/>
            <person name="Bhonagiri V."/>
            <person name="Nash W.E."/>
            <person name="Mardis E.R."/>
            <person name="Wilson R.K."/>
        </authorList>
    </citation>
    <scope>NUCLEOTIDE SEQUENCE [LARGE SCALE GENOMIC DNA]</scope>
    <source>
        <strain evidence="1">ATCC 8492</strain>
    </source>
</reference>
<reference evidence="1" key="2">
    <citation type="submission" date="2013-11" db="EMBL/GenBank/DDBJ databases">
        <title>Draft genome sequence of Bacteroides uniformis (ATCC 8492).</title>
        <authorList>
            <person name="Sudarsanam P."/>
            <person name="Ley R."/>
            <person name="Guruge J."/>
            <person name="Turnbaugh P.J."/>
            <person name="Mahowald M."/>
            <person name="Liep D."/>
            <person name="Gordon J."/>
        </authorList>
    </citation>
    <scope>NUCLEOTIDE SEQUENCE</scope>
    <source>
        <strain evidence="1">ATCC 8492</strain>
    </source>
</reference>
<protein>
    <submittedName>
        <fullName evidence="1">Uncharacterized protein</fullName>
    </submittedName>
</protein>
<evidence type="ECO:0000313" key="1">
    <source>
        <dbReference type="EMBL" id="EDO52398.1"/>
    </source>
</evidence>
<accession>A0ABC9N6R8</accession>